<evidence type="ECO:0000313" key="13">
    <source>
        <dbReference type="Proteomes" id="UP001249851"/>
    </source>
</evidence>
<keyword evidence="6 10" id="KW-0472">Membrane</keyword>
<evidence type="ECO:0000256" key="5">
    <source>
        <dbReference type="ARBA" id="ARBA00023040"/>
    </source>
</evidence>
<dbReference type="InterPro" id="IPR017452">
    <property type="entry name" value="GPCR_Rhodpsn_7TM"/>
</dbReference>
<dbReference type="PROSITE" id="PS50262">
    <property type="entry name" value="G_PROTEIN_RECEP_F1_2"/>
    <property type="match status" value="1"/>
</dbReference>
<keyword evidence="8" id="KW-0325">Glycoprotein</keyword>
<comment type="subcellular location">
    <subcellularLocation>
        <location evidence="1">Cell membrane</location>
        <topology evidence="1">Multi-pass membrane protein</topology>
    </subcellularLocation>
</comment>
<dbReference type="PANTHER" id="PTHR24246">
    <property type="entry name" value="OLFACTORY RECEPTOR AND ADENOSINE RECEPTOR"/>
    <property type="match status" value="1"/>
</dbReference>
<evidence type="ECO:0000256" key="7">
    <source>
        <dbReference type="ARBA" id="ARBA00023170"/>
    </source>
</evidence>
<comment type="caution">
    <text evidence="12">The sequence shown here is derived from an EMBL/GenBank/DDBJ whole genome shotgun (WGS) entry which is preliminary data.</text>
</comment>
<feature type="domain" description="G-protein coupled receptors family 1 profile" evidence="11">
    <location>
        <begin position="39"/>
        <end position="286"/>
    </location>
</feature>
<dbReference type="SUPFAM" id="SSF81321">
    <property type="entry name" value="Family A G protein-coupled receptor-like"/>
    <property type="match status" value="1"/>
</dbReference>
<keyword evidence="4 10" id="KW-1133">Transmembrane helix</keyword>
<dbReference type="GO" id="GO:0005886">
    <property type="term" value="C:plasma membrane"/>
    <property type="evidence" value="ECO:0007669"/>
    <property type="project" value="UniProtKB-SubCell"/>
</dbReference>
<dbReference type="PRINTS" id="PR00237">
    <property type="entry name" value="GPCRRHODOPSN"/>
</dbReference>
<evidence type="ECO:0000313" key="12">
    <source>
        <dbReference type="EMBL" id="KAK2571418.1"/>
    </source>
</evidence>
<feature type="transmembrane region" description="Helical" evidence="10">
    <location>
        <begin position="226"/>
        <end position="250"/>
    </location>
</feature>
<keyword evidence="13" id="KW-1185">Reference proteome</keyword>
<dbReference type="Gene3D" id="1.20.1070.10">
    <property type="entry name" value="Rhodopsin 7-helix transmembrane proteins"/>
    <property type="match status" value="1"/>
</dbReference>
<protein>
    <submittedName>
        <fullName evidence="12">Beta-4C adrenergic receptor</fullName>
    </submittedName>
</protein>
<dbReference type="GO" id="GO:0004930">
    <property type="term" value="F:G protein-coupled receptor activity"/>
    <property type="evidence" value="ECO:0007669"/>
    <property type="project" value="UniProtKB-KW"/>
</dbReference>
<evidence type="ECO:0000256" key="9">
    <source>
        <dbReference type="ARBA" id="ARBA00023224"/>
    </source>
</evidence>
<keyword evidence="7 12" id="KW-0675">Receptor</keyword>
<dbReference type="EMBL" id="JARQWQ010000006">
    <property type="protein sequence ID" value="KAK2571418.1"/>
    <property type="molecule type" value="Genomic_DNA"/>
</dbReference>
<dbReference type="Pfam" id="PF00001">
    <property type="entry name" value="7tm_1"/>
    <property type="match status" value="1"/>
</dbReference>
<sequence length="360" mass="40786">MNINNSTSTSLGNQRVDNDSFGFGVLAKLLPIAVAITFTNGFVLVLFYKRKNLHTASNYLLLSLASSDFLTGTVSIPFFIAFSFDGIIPYNSLAAHLMYVIQTLLAISGSYHILVITGEMHFAVANPLRHRLLAKSIVWKLSFGVWIISIAFSAVSFAWWKDTSLIYDIVYSASFLFIVFLVPYIFMIYAYVKMFIAISKRNIPGQEHNFQKSRFRKKRSDEKKCILVFAAMAVTYAVCWMPFFTVMLIYSVTRLVPLSDNNPVDKVAELFAIIRFLTSLINPLLYTFFKRDFRKAFKTLCGAKEIRIPNIIVTTTTRSLSLRENSSPALHSIFSQENVMLSDFSKINGGFTDILEAEKM</sequence>
<evidence type="ECO:0000256" key="10">
    <source>
        <dbReference type="SAM" id="Phobius"/>
    </source>
</evidence>
<accession>A0AAD9R241</accession>
<reference evidence="12" key="2">
    <citation type="journal article" date="2023" name="Science">
        <title>Genomic signatures of disease resistance in endangered staghorn corals.</title>
        <authorList>
            <person name="Vollmer S.V."/>
            <person name="Selwyn J.D."/>
            <person name="Despard B.A."/>
            <person name="Roesel C.L."/>
        </authorList>
    </citation>
    <scope>NUCLEOTIDE SEQUENCE</scope>
    <source>
        <strain evidence="12">K2</strain>
    </source>
</reference>
<evidence type="ECO:0000256" key="2">
    <source>
        <dbReference type="ARBA" id="ARBA00022475"/>
    </source>
</evidence>
<dbReference type="CDD" id="cd00637">
    <property type="entry name" value="7tm_classA_rhodopsin-like"/>
    <property type="match status" value="1"/>
</dbReference>
<name>A0AAD9R241_ACRCE</name>
<dbReference type="InterPro" id="IPR000276">
    <property type="entry name" value="GPCR_Rhodpsn"/>
</dbReference>
<dbReference type="SMART" id="SM01381">
    <property type="entry name" value="7TM_GPCR_Srsx"/>
    <property type="match status" value="1"/>
</dbReference>
<reference evidence="12" key="1">
    <citation type="journal article" date="2023" name="G3 (Bethesda)">
        <title>Whole genome assembly and annotation of the endangered Caribbean coral Acropora cervicornis.</title>
        <authorList>
            <person name="Selwyn J.D."/>
            <person name="Vollmer S.V."/>
        </authorList>
    </citation>
    <scope>NUCLEOTIDE SEQUENCE</scope>
    <source>
        <strain evidence="12">K2</strain>
    </source>
</reference>
<feature type="transmembrane region" description="Helical" evidence="10">
    <location>
        <begin position="20"/>
        <end position="47"/>
    </location>
</feature>
<feature type="transmembrane region" description="Helical" evidence="10">
    <location>
        <begin position="59"/>
        <end position="84"/>
    </location>
</feature>
<evidence type="ECO:0000256" key="3">
    <source>
        <dbReference type="ARBA" id="ARBA00022692"/>
    </source>
</evidence>
<gene>
    <name evidence="12" type="ORF">P5673_004009</name>
</gene>
<dbReference type="PANTHER" id="PTHR24246:SF27">
    <property type="entry name" value="ADENOSINE RECEPTOR, ISOFORM A"/>
    <property type="match status" value="1"/>
</dbReference>
<proteinExistence type="predicted"/>
<evidence type="ECO:0000256" key="8">
    <source>
        <dbReference type="ARBA" id="ARBA00023180"/>
    </source>
</evidence>
<keyword evidence="9" id="KW-0807">Transducer</keyword>
<keyword evidence="2" id="KW-1003">Cell membrane</keyword>
<dbReference type="Proteomes" id="UP001249851">
    <property type="component" value="Unassembled WGS sequence"/>
</dbReference>
<evidence type="ECO:0000256" key="1">
    <source>
        <dbReference type="ARBA" id="ARBA00004651"/>
    </source>
</evidence>
<feature type="transmembrane region" description="Helical" evidence="10">
    <location>
        <begin position="137"/>
        <end position="160"/>
    </location>
</feature>
<evidence type="ECO:0000256" key="4">
    <source>
        <dbReference type="ARBA" id="ARBA00022989"/>
    </source>
</evidence>
<feature type="transmembrane region" description="Helical" evidence="10">
    <location>
        <begin position="270"/>
        <end position="289"/>
    </location>
</feature>
<feature type="transmembrane region" description="Helical" evidence="10">
    <location>
        <begin position="96"/>
        <end position="116"/>
    </location>
</feature>
<dbReference type="AlphaFoldDB" id="A0AAD9R241"/>
<organism evidence="12 13">
    <name type="scientific">Acropora cervicornis</name>
    <name type="common">Staghorn coral</name>
    <dbReference type="NCBI Taxonomy" id="6130"/>
    <lineage>
        <taxon>Eukaryota</taxon>
        <taxon>Metazoa</taxon>
        <taxon>Cnidaria</taxon>
        <taxon>Anthozoa</taxon>
        <taxon>Hexacorallia</taxon>
        <taxon>Scleractinia</taxon>
        <taxon>Astrocoeniina</taxon>
        <taxon>Acroporidae</taxon>
        <taxon>Acropora</taxon>
    </lineage>
</organism>
<evidence type="ECO:0000256" key="6">
    <source>
        <dbReference type="ARBA" id="ARBA00023136"/>
    </source>
</evidence>
<keyword evidence="5" id="KW-0297">G-protein coupled receptor</keyword>
<keyword evidence="3 10" id="KW-0812">Transmembrane</keyword>
<evidence type="ECO:0000259" key="11">
    <source>
        <dbReference type="PROSITE" id="PS50262"/>
    </source>
</evidence>
<feature type="transmembrane region" description="Helical" evidence="10">
    <location>
        <begin position="166"/>
        <end position="192"/>
    </location>
</feature>